<dbReference type="AlphaFoldDB" id="A0A6G1G5C0"/>
<name>A0A6G1G5C0_9PEZI</name>
<dbReference type="InterPro" id="IPR000286">
    <property type="entry name" value="HDACs"/>
</dbReference>
<feature type="domain" description="Histone deacetylase" evidence="2">
    <location>
        <begin position="252"/>
        <end position="588"/>
    </location>
</feature>
<feature type="compositionally biased region" description="Polar residues" evidence="1">
    <location>
        <begin position="669"/>
        <end position="678"/>
    </location>
</feature>
<keyword evidence="4" id="KW-1185">Reference proteome</keyword>
<accession>A0A6G1G5C0</accession>
<feature type="region of interest" description="Disordered" evidence="1">
    <location>
        <begin position="734"/>
        <end position="1016"/>
    </location>
</feature>
<dbReference type="Gene3D" id="3.40.800.20">
    <property type="entry name" value="Histone deacetylase domain"/>
    <property type="match status" value="1"/>
</dbReference>
<dbReference type="RefSeq" id="XP_033534885.1">
    <property type="nucleotide sequence ID" value="XM_033679269.1"/>
</dbReference>
<evidence type="ECO:0000256" key="1">
    <source>
        <dbReference type="SAM" id="MobiDB-lite"/>
    </source>
</evidence>
<feature type="compositionally biased region" description="Low complexity" evidence="1">
    <location>
        <begin position="1127"/>
        <end position="1139"/>
    </location>
</feature>
<feature type="compositionally biased region" description="Basic and acidic residues" evidence="1">
    <location>
        <begin position="933"/>
        <end position="949"/>
    </location>
</feature>
<organism evidence="3">
    <name type="scientific">Eremomyces bilateralis CBS 781.70</name>
    <dbReference type="NCBI Taxonomy" id="1392243"/>
    <lineage>
        <taxon>Eukaryota</taxon>
        <taxon>Fungi</taxon>
        <taxon>Dikarya</taxon>
        <taxon>Ascomycota</taxon>
        <taxon>Pezizomycotina</taxon>
        <taxon>Dothideomycetes</taxon>
        <taxon>Dothideomycetes incertae sedis</taxon>
        <taxon>Eremomycetales</taxon>
        <taxon>Eremomycetaceae</taxon>
        <taxon>Eremomyces</taxon>
    </lineage>
</organism>
<dbReference type="InterPro" id="IPR023696">
    <property type="entry name" value="Ureohydrolase_dom_sf"/>
</dbReference>
<dbReference type="GO" id="GO:0010468">
    <property type="term" value="P:regulation of gene expression"/>
    <property type="evidence" value="ECO:0007669"/>
    <property type="project" value="UniProtKB-ARBA"/>
</dbReference>
<dbReference type="EMBL" id="ML975155">
    <property type="protein sequence ID" value="KAF1813254.1"/>
    <property type="molecule type" value="Genomic_DNA"/>
</dbReference>
<feature type="region of interest" description="Disordered" evidence="1">
    <location>
        <begin position="1"/>
        <end position="142"/>
    </location>
</feature>
<dbReference type="InterPro" id="IPR023801">
    <property type="entry name" value="His_deacetylse_dom"/>
</dbReference>
<feature type="compositionally biased region" description="Basic and acidic residues" evidence="1">
    <location>
        <begin position="1"/>
        <end position="20"/>
    </location>
</feature>
<protein>
    <submittedName>
        <fullName evidence="3 5">Arginase/deacetylase</fullName>
    </submittedName>
</protein>
<dbReference type="SUPFAM" id="SSF52768">
    <property type="entry name" value="Arginase/deacetylase"/>
    <property type="match status" value="1"/>
</dbReference>
<sequence length="1181" mass="127309">MEPRPPDQDVRQFNEPRHQQPPETISDSSARLVDSLNQLSINCDGQPTSPASAFQPRSPRRDQNGASRSPSTTRMPPSPLRRMSSNLTSDRSRNQELSRRASSSSLRAHDPSLTPRKSLSRRSSINPLPSPTMDRRFPLPPMEEATPLTAASVAAGHFQRELALHGEGQEGKTVVILHDDCYGHRFSRPKTSKASLSMIVERPERIHAGILGITTAYVRLGERHAGGLHAPHPARSPSSNLPFRIHKTARALPLNSPSVVAVHGAKWMDELKTMCGDAGQKLVSTGKELSRTASLPGQPTKEKFHEGDLYLCSESLNAFQGALGGVCDGIDAVFASTKGGKGASNAFVCVRPPGHHCSADYPSGFCWLNNVHVGIQYAAQTHGLTHAAIIDFDLHHGDGSQAVTWNHNAKTLRLPKNTPNAKKNTIGYFSLHDINSYPCEYGDQEKVQNASLCIENAHNQNIWNVHLQPWKTERDFWDLYESRYLVLIEKARAFLRAHTTKLNTEKNQPKPLGAIFLSAGFDASEWESEGMQRHKVNVPTEFYARFTRDVVQMSKEEGLGVDGRVISVLEGGYSDRALTSGVLSHLSGLCDNDTPIFKQEETENGLGFEMGRRMGMLNMSDGHELPTPAPVPVYDSAWWHPSALTTLETLVYPAPPAPSKKPKSGPHPTYQTPTQSFTAKVIDPERVRRSASSTYRPMSASPSRPPSPPPPEVDWATAAHELCKLLVPTDRQTKSCQPEELAEVRVKKERHSTTSLPADTAPPTRQLRERRTRAPKYVEPLSDDETASVRSVSRTDRRKTMGDFPLPTDEVPAPAATRSSRRLSTASTMSSTSTVAPSVASTATRPVKPPPANLQVKKTRVASGTKPDATKSRNPSAPPVPRVPSGYAPSTKSATQAASQNKSTTASSTDADVDALTTGVQRIRIKMPTPEEYAVREQQKVKEAAEKKRTTTKPAPRKPAAPRTTKVGPVTKRGAATKEAKPAAVGNTSAGVPRPAIPESQVPPVPTPIAAPAQASALHPPAVAQLVKQFNPGPAESVPPHVGSAELSAQSVISRSNGAQVARASHITPPAAQPSPPASIYPSSLIPETHAGSPPASVHNGQPAVATIPEQRPGTSPPAFEFHNSFPPSSTPTNSVTSPKGDDAGSPRGGPPRFPMGLQWQPVNGDIGAAKSRDSEGKGSE</sequence>
<evidence type="ECO:0000313" key="4">
    <source>
        <dbReference type="Proteomes" id="UP000504638"/>
    </source>
</evidence>
<feature type="compositionally biased region" description="Basic and acidic residues" evidence="1">
    <location>
        <begin position="90"/>
        <end position="99"/>
    </location>
</feature>
<feature type="compositionally biased region" description="Pro residues" evidence="1">
    <location>
        <begin position="703"/>
        <end position="712"/>
    </location>
</feature>
<evidence type="ECO:0000313" key="5">
    <source>
        <dbReference type="RefSeq" id="XP_033534885.1"/>
    </source>
</evidence>
<reference evidence="5" key="3">
    <citation type="submission" date="2025-04" db="UniProtKB">
        <authorList>
            <consortium name="RefSeq"/>
        </authorList>
    </citation>
    <scope>IDENTIFICATION</scope>
    <source>
        <strain evidence="5">CBS 781.70</strain>
    </source>
</reference>
<feature type="compositionally biased region" description="Low complexity" evidence="1">
    <location>
        <begin position="67"/>
        <end position="85"/>
    </location>
</feature>
<dbReference type="PANTHER" id="PTHR47558">
    <property type="entry name" value="HISTONE DEACETYLASE HOS3"/>
    <property type="match status" value="1"/>
</dbReference>
<feature type="region of interest" description="Disordered" evidence="1">
    <location>
        <begin position="653"/>
        <end position="714"/>
    </location>
</feature>
<feature type="compositionally biased region" description="Polar residues" evidence="1">
    <location>
        <begin position="115"/>
        <end position="127"/>
    </location>
</feature>
<dbReference type="CDD" id="cd09998">
    <property type="entry name" value="HDAC_Hos3"/>
    <property type="match status" value="1"/>
</dbReference>
<dbReference type="GO" id="GO:0004407">
    <property type="term" value="F:histone deacetylase activity"/>
    <property type="evidence" value="ECO:0007669"/>
    <property type="project" value="TreeGrafter"/>
</dbReference>
<dbReference type="Pfam" id="PF00850">
    <property type="entry name" value="Hist_deacetyl"/>
    <property type="match status" value="1"/>
</dbReference>
<feature type="compositionally biased region" description="Polar residues" evidence="1">
    <location>
        <begin position="1047"/>
        <end position="1059"/>
    </location>
</feature>
<reference evidence="5" key="2">
    <citation type="submission" date="2020-04" db="EMBL/GenBank/DDBJ databases">
        <authorList>
            <consortium name="NCBI Genome Project"/>
        </authorList>
    </citation>
    <scope>NUCLEOTIDE SEQUENCE</scope>
    <source>
        <strain evidence="5">CBS 781.70</strain>
    </source>
</reference>
<feature type="compositionally biased region" description="Polar residues" evidence="1">
    <location>
        <begin position="21"/>
        <end position="52"/>
    </location>
</feature>
<dbReference type="InterPro" id="IPR037138">
    <property type="entry name" value="His_deacetylse_dom_sf"/>
</dbReference>
<dbReference type="Proteomes" id="UP000504638">
    <property type="component" value="Unplaced"/>
</dbReference>
<feature type="region of interest" description="Disordered" evidence="1">
    <location>
        <begin position="1028"/>
        <end position="1181"/>
    </location>
</feature>
<dbReference type="PANTHER" id="PTHR47558:SF1">
    <property type="entry name" value="HISTONE DEACETYLASE HOS3"/>
    <property type="match status" value="1"/>
</dbReference>
<feature type="compositionally biased region" description="Basic and acidic residues" evidence="1">
    <location>
        <begin position="1171"/>
        <end position="1181"/>
    </location>
</feature>
<dbReference type="OrthoDB" id="5232919at2759"/>
<dbReference type="GeneID" id="54419839"/>
<dbReference type="GO" id="GO:0005634">
    <property type="term" value="C:nucleus"/>
    <property type="evidence" value="ECO:0007669"/>
    <property type="project" value="TreeGrafter"/>
</dbReference>
<gene>
    <name evidence="3 5" type="ORF">P152DRAFT_457622</name>
</gene>
<proteinExistence type="predicted"/>
<reference evidence="3 5" key="1">
    <citation type="submission" date="2020-01" db="EMBL/GenBank/DDBJ databases">
        <authorList>
            <consortium name="DOE Joint Genome Institute"/>
            <person name="Haridas S."/>
            <person name="Albert R."/>
            <person name="Binder M."/>
            <person name="Bloem J."/>
            <person name="Labutti K."/>
            <person name="Salamov A."/>
            <person name="Andreopoulos B."/>
            <person name="Baker S.E."/>
            <person name="Barry K."/>
            <person name="Bills G."/>
            <person name="Bluhm B.H."/>
            <person name="Cannon C."/>
            <person name="Castanera R."/>
            <person name="Culley D.E."/>
            <person name="Daum C."/>
            <person name="Ezra D."/>
            <person name="Gonzalez J.B."/>
            <person name="Henrissat B."/>
            <person name="Kuo A."/>
            <person name="Liang C."/>
            <person name="Lipzen A."/>
            <person name="Lutzoni F."/>
            <person name="Magnuson J."/>
            <person name="Mondo S."/>
            <person name="Nolan M."/>
            <person name="Ohm R."/>
            <person name="Pangilinan J."/>
            <person name="Park H.-J."/>
            <person name="Ramirez L."/>
            <person name="Alfaro M."/>
            <person name="Sun H."/>
            <person name="Tritt A."/>
            <person name="Yoshinaga Y."/>
            <person name="Zwiers L.-H."/>
            <person name="Turgeon B.G."/>
            <person name="Goodwin S.B."/>
            <person name="Spatafora J.W."/>
            <person name="Crous P.W."/>
            <person name="Grigoriev I.V."/>
        </authorList>
    </citation>
    <scope>NUCLEOTIDE SEQUENCE</scope>
    <source>
        <strain evidence="3 5">CBS 781.70</strain>
    </source>
</reference>
<evidence type="ECO:0000259" key="2">
    <source>
        <dbReference type="Pfam" id="PF00850"/>
    </source>
</evidence>
<feature type="compositionally biased region" description="Polar residues" evidence="1">
    <location>
        <begin position="888"/>
        <end position="910"/>
    </location>
</feature>
<feature type="compositionally biased region" description="Low complexity" evidence="1">
    <location>
        <begin position="811"/>
        <end position="844"/>
    </location>
</feature>
<dbReference type="PRINTS" id="PR01270">
    <property type="entry name" value="HDASUPER"/>
</dbReference>
<dbReference type="FunFam" id="3.40.800.20:FF:000011">
    <property type="entry name" value="Histone deacetylase HOS3"/>
    <property type="match status" value="1"/>
</dbReference>
<dbReference type="InterPro" id="IPR053244">
    <property type="entry name" value="HDAC_HD_type_1"/>
</dbReference>
<evidence type="ECO:0000313" key="3">
    <source>
        <dbReference type="EMBL" id="KAF1813254.1"/>
    </source>
</evidence>